<dbReference type="STRING" id="83449.BON30_29640"/>
<keyword evidence="1" id="KW-1133">Transmembrane helix</keyword>
<dbReference type="PROSITE" id="PS00409">
    <property type="entry name" value="PROKAR_NTER_METHYL"/>
    <property type="match status" value="1"/>
</dbReference>
<dbReference type="EMBL" id="MPIN01000008">
    <property type="protein sequence ID" value="OJH37444.1"/>
    <property type="molecule type" value="Genomic_DNA"/>
</dbReference>
<evidence type="ECO:0000313" key="3">
    <source>
        <dbReference type="Proteomes" id="UP000182229"/>
    </source>
</evidence>
<accession>A0A1L9B5B6</accession>
<evidence type="ECO:0000313" key="2">
    <source>
        <dbReference type="EMBL" id="OJH37444.1"/>
    </source>
</evidence>
<dbReference type="OrthoDB" id="5497534at2"/>
<dbReference type="Proteomes" id="UP000182229">
    <property type="component" value="Unassembled WGS sequence"/>
</dbReference>
<reference evidence="3" key="1">
    <citation type="submission" date="2016-11" db="EMBL/GenBank/DDBJ databases">
        <authorList>
            <person name="Shukria A."/>
            <person name="Stevens D.C."/>
        </authorList>
    </citation>
    <scope>NUCLEOTIDE SEQUENCE [LARGE SCALE GENOMIC DNA]</scope>
    <source>
        <strain evidence="3">Cbfe23</strain>
    </source>
</reference>
<proteinExistence type="predicted"/>
<reference evidence="2 3" key="2">
    <citation type="submission" date="2016-12" db="EMBL/GenBank/DDBJ databases">
        <title>Draft Genome Sequence of Cystobacter ferrugineus Strain Cbfe23.</title>
        <authorList>
            <person name="Akbar S."/>
            <person name="Dowd S.E."/>
            <person name="Stevens D.C."/>
        </authorList>
    </citation>
    <scope>NUCLEOTIDE SEQUENCE [LARGE SCALE GENOMIC DNA]</scope>
    <source>
        <strain evidence="2 3">Cbfe23</strain>
    </source>
</reference>
<evidence type="ECO:0008006" key="4">
    <source>
        <dbReference type="Google" id="ProtNLM"/>
    </source>
</evidence>
<dbReference type="AlphaFoldDB" id="A0A1L9B5B6"/>
<comment type="caution">
    <text evidence="2">The sequence shown here is derived from an EMBL/GenBank/DDBJ whole genome shotgun (WGS) entry which is preliminary data.</text>
</comment>
<protein>
    <recommendedName>
        <fullName evidence="4">Prepilin-type N-terminal cleavage/methylation domain-containing protein</fullName>
    </recommendedName>
</protein>
<keyword evidence="3" id="KW-1185">Reference proteome</keyword>
<dbReference type="InterPro" id="IPR012902">
    <property type="entry name" value="N_methyl_site"/>
</dbReference>
<keyword evidence="1" id="KW-0812">Transmembrane</keyword>
<gene>
    <name evidence="2" type="ORF">BON30_29640</name>
</gene>
<name>A0A1L9B5B6_9BACT</name>
<keyword evidence="1" id="KW-0472">Membrane</keyword>
<dbReference type="Pfam" id="PF07963">
    <property type="entry name" value="N_methyl"/>
    <property type="match status" value="1"/>
</dbReference>
<dbReference type="RefSeq" id="WP_071901780.1">
    <property type="nucleotide sequence ID" value="NZ_MPIN01000008.1"/>
</dbReference>
<organism evidence="2 3">
    <name type="scientific">Cystobacter ferrugineus</name>
    <dbReference type="NCBI Taxonomy" id="83449"/>
    <lineage>
        <taxon>Bacteria</taxon>
        <taxon>Pseudomonadati</taxon>
        <taxon>Myxococcota</taxon>
        <taxon>Myxococcia</taxon>
        <taxon>Myxococcales</taxon>
        <taxon>Cystobacterineae</taxon>
        <taxon>Archangiaceae</taxon>
        <taxon>Cystobacter</taxon>
    </lineage>
</organism>
<feature type="transmembrane region" description="Helical" evidence="1">
    <location>
        <begin position="20"/>
        <end position="41"/>
    </location>
</feature>
<evidence type="ECO:0000256" key="1">
    <source>
        <dbReference type="SAM" id="Phobius"/>
    </source>
</evidence>
<sequence>MPPSNRPLAAAPRGFTLVELMVGAVMTTIILAAVATALMGVQGAFQRESRVKVAVEGLRTATGFIEQRLRMAGYGVDPRFAFDFGGTAIPDGAKSNYAVVLGGSQPDSITDDLAFRYRDAAWMRRGYLAGSTVVLEEPGSTFGVSFNKGQLLLVSCVGSREYVVMKAGAAGVPAEANTSASFVLDPALSSAPINTPCLSRRGNSAPYLMMIHVMRIRIVALDGRPFLMAFQGLDELDLSSAVPLAADVESFQVAYVMNRPVPGSPNAKAQAVDFNSPVSNWVLGDTGSALADRTPDPKALPVPLLKTPYEDPARYNRHPANIRAVRLSIGIRSTTPESNGRRAFERVELEDSGEAVPADGYYRTNMTTTVRVPNMLSRSTFNPPVGDETTGLNVWGG</sequence>